<feature type="domain" description="3'-5' exonuclease" evidence="2">
    <location>
        <begin position="254"/>
        <end position="424"/>
    </location>
</feature>
<dbReference type="EMBL" id="CAXLJM020000033">
    <property type="protein sequence ID" value="CAL8101481.1"/>
    <property type="molecule type" value="Genomic_DNA"/>
</dbReference>
<dbReference type="Gene3D" id="1.10.150.80">
    <property type="entry name" value="HRDC domain"/>
    <property type="match status" value="1"/>
</dbReference>
<sequence>MSEFNPPPTGALLDQLKNIPQELRRHIEWVKNNIRKMQKSNKTYYDKKHLPNPFKSGDKVMIRNHARSDKTAHKIQKLLRKWIGPFLLGSKAEDNDVTFEILTIPDFRRVGRRHVSDLRPYVQRRTIRRRLVTSPNVDNVDNADEPENVAEDPEEPARTSRRMSRQVGCKPESKFRKQRRELDEIYGETTHPFHTTYPGYPFFKEFIRKINAIDYFPRTDNSHFVRVREFNLPKDYLKSEGRYVNGHENAKDTVRVDTFKTLVEMVTHLNQHTRFATDMEGGAVQGYRGSHPALIQFSTTECDFYVQPLMIWESMDLLRPVMEDPSKIKLMFGCQNDLMWWRRYFDMDPFPVVDAQAVFQAINGGNPIKLTRFVDSYLPGATMDKSLTNFDWARRDLEPEAIKYALEDSRFLLQAWDNFAIDIEESFEKKAVEIQGALIKVMIDGSKPFAPTKHPSLEKLMVSREDESHEFFYALWNWRDELGRKRDIPPKDILSDRSIVSQANQFLGFDGPTQRKLFRNRFLHQQDIEDLRELINAFMNKRTEKKDPPSDDQNELDNLDLQLHADSEGLAELERKSKADGQSVDQVNEWESWDEPMEIDAAPIKKTVQAEAIPHYEANGHTGDWADDDWDELMDVDVYLKAWDPPIVKKVSGTASPQKSTPVPKPTIRSVVTVVHRSVKPEATTTSVTREATHKNDGNIGLEVRATTTSKEVSSEQQTTAVVEPVVVFEDPIPSEDRKQFRKLSDRISWALREQEMRSEGIVCTIVQQPQTPPPAVPPILPSVELVPPIIPSVEVVPMVMEPPEPSALIQQQVDEPPSPQRHLRPCFICWGMGHVRQTCPYFKVPLTEEQRTQFRQNKLQYLDENPAYKEAELQRKAVNKVMNRARKLDPHHQDLLLHRIQQGRIQKGGALHGEVFSR</sequence>
<dbReference type="SMART" id="SM00474">
    <property type="entry name" value="35EXOc"/>
    <property type="match status" value="1"/>
</dbReference>
<dbReference type="InterPro" id="IPR010997">
    <property type="entry name" value="HRDC-like_sf"/>
</dbReference>
<comment type="caution">
    <text evidence="3">The sequence shown here is derived from an EMBL/GenBank/DDBJ whole genome shotgun (WGS) entry which is preliminary data.</text>
</comment>
<dbReference type="PANTHER" id="PTHR12124:SF47">
    <property type="entry name" value="EXOSOME COMPONENT 10"/>
    <property type="match status" value="1"/>
</dbReference>
<feature type="compositionally biased region" description="Acidic residues" evidence="1">
    <location>
        <begin position="141"/>
        <end position="154"/>
    </location>
</feature>
<reference evidence="3 4" key="1">
    <citation type="submission" date="2024-08" db="EMBL/GenBank/DDBJ databases">
        <authorList>
            <person name="Cucini C."/>
            <person name="Frati F."/>
        </authorList>
    </citation>
    <scope>NUCLEOTIDE SEQUENCE [LARGE SCALE GENOMIC DNA]</scope>
</reference>
<dbReference type="InterPro" id="IPR012337">
    <property type="entry name" value="RNaseH-like_sf"/>
</dbReference>
<dbReference type="Gene3D" id="3.30.420.10">
    <property type="entry name" value="Ribonuclease H-like superfamily/Ribonuclease H"/>
    <property type="match status" value="1"/>
</dbReference>
<protein>
    <recommendedName>
        <fullName evidence="2">3'-5' exonuclease domain-containing protein</fullName>
    </recommendedName>
</protein>
<evidence type="ECO:0000313" key="3">
    <source>
        <dbReference type="EMBL" id="CAL8101481.1"/>
    </source>
</evidence>
<dbReference type="InterPro" id="IPR045092">
    <property type="entry name" value="Rrp6-like"/>
</dbReference>
<evidence type="ECO:0000313" key="4">
    <source>
        <dbReference type="Proteomes" id="UP001642540"/>
    </source>
</evidence>
<dbReference type="InterPro" id="IPR002562">
    <property type="entry name" value="3'-5'_exonuclease_dom"/>
</dbReference>
<evidence type="ECO:0000259" key="2">
    <source>
        <dbReference type="SMART" id="SM00474"/>
    </source>
</evidence>
<organism evidence="3 4">
    <name type="scientific">Orchesella dallaii</name>
    <dbReference type="NCBI Taxonomy" id="48710"/>
    <lineage>
        <taxon>Eukaryota</taxon>
        <taxon>Metazoa</taxon>
        <taxon>Ecdysozoa</taxon>
        <taxon>Arthropoda</taxon>
        <taxon>Hexapoda</taxon>
        <taxon>Collembola</taxon>
        <taxon>Entomobryomorpha</taxon>
        <taxon>Entomobryoidea</taxon>
        <taxon>Orchesellidae</taxon>
        <taxon>Orchesellinae</taxon>
        <taxon>Orchesella</taxon>
    </lineage>
</organism>
<dbReference type="SUPFAM" id="SSF53098">
    <property type="entry name" value="Ribonuclease H-like"/>
    <property type="match status" value="1"/>
</dbReference>
<proteinExistence type="predicted"/>
<name>A0ABP1QJY8_9HEXA</name>
<dbReference type="PANTHER" id="PTHR12124">
    <property type="entry name" value="POLYMYOSITIS/SCLERODERMA AUTOANTIGEN-RELATED"/>
    <property type="match status" value="1"/>
</dbReference>
<dbReference type="SUPFAM" id="SSF47819">
    <property type="entry name" value="HRDC-like"/>
    <property type="match status" value="1"/>
</dbReference>
<accession>A0ABP1QJY8</accession>
<feature type="region of interest" description="Disordered" evidence="1">
    <location>
        <begin position="134"/>
        <end position="174"/>
    </location>
</feature>
<evidence type="ECO:0000256" key="1">
    <source>
        <dbReference type="SAM" id="MobiDB-lite"/>
    </source>
</evidence>
<keyword evidence="4" id="KW-1185">Reference proteome</keyword>
<dbReference type="Proteomes" id="UP001642540">
    <property type="component" value="Unassembled WGS sequence"/>
</dbReference>
<dbReference type="InterPro" id="IPR036397">
    <property type="entry name" value="RNaseH_sf"/>
</dbReference>
<dbReference type="InterPro" id="IPR044876">
    <property type="entry name" value="HRDC_dom_sf"/>
</dbReference>
<gene>
    <name evidence="3" type="ORF">ODALV1_LOCUS10854</name>
</gene>
<dbReference type="Pfam" id="PF01612">
    <property type="entry name" value="DNA_pol_A_exo1"/>
    <property type="match status" value="1"/>
</dbReference>